<name>A0ABQ6L0Y3_ASPOZ</name>
<feature type="compositionally biased region" description="Polar residues" evidence="1">
    <location>
        <begin position="110"/>
        <end position="119"/>
    </location>
</feature>
<proteinExistence type="predicted"/>
<evidence type="ECO:0000256" key="1">
    <source>
        <dbReference type="SAM" id="MobiDB-lite"/>
    </source>
</evidence>
<accession>A0ABQ6L0Y3</accession>
<feature type="compositionally biased region" description="Basic and acidic residues" evidence="1">
    <location>
        <begin position="1"/>
        <end position="34"/>
    </location>
</feature>
<evidence type="ECO:0000313" key="2">
    <source>
        <dbReference type="EMBL" id="GMG48602.1"/>
    </source>
</evidence>
<keyword evidence="3" id="KW-1185">Reference proteome</keyword>
<protein>
    <submittedName>
        <fullName evidence="2">Unnamed protein product</fullName>
    </submittedName>
</protein>
<feature type="region of interest" description="Disordered" evidence="1">
    <location>
        <begin position="1"/>
        <end position="130"/>
    </location>
</feature>
<reference evidence="2" key="1">
    <citation type="submission" date="2023-04" db="EMBL/GenBank/DDBJ databases">
        <title>Aspergillus oryzae var. brunneus NBRC 4377.</title>
        <authorList>
            <person name="Ichikawa N."/>
            <person name="Sato H."/>
            <person name="Tonouchi N."/>
        </authorList>
    </citation>
    <scope>NUCLEOTIDE SEQUENCE</scope>
    <source>
        <strain evidence="2">NBRC 4377</strain>
    </source>
</reference>
<evidence type="ECO:0000313" key="3">
    <source>
        <dbReference type="Proteomes" id="UP001165189"/>
    </source>
</evidence>
<sequence>MLDALRYDTRKSQESESKGTEDAQPHHSPTRLDDLLVGDSPTKIPDQVADSVEAVVGERKSHKTLEKDLGNNGKSSESSGHGGRLQMPAKQRRGEVCSCVKIQRTRKGESGNTVKTTADPSDLGAVDGKVRGNGTVQTLLRKDLGRVSGVRGSGSLSGCLN</sequence>
<feature type="compositionally biased region" description="Basic and acidic residues" evidence="1">
    <location>
        <begin position="56"/>
        <end position="69"/>
    </location>
</feature>
<dbReference type="EMBL" id="BSYB01000029">
    <property type="protein sequence ID" value="GMG48602.1"/>
    <property type="molecule type" value="Genomic_DNA"/>
</dbReference>
<gene>
    <name evidence="2" type="ORF">Aory05_000727700</name>
</gene>
<dbReference type="Proteomes" id="UP001165189">
    <property type="component" value="Unassembled WGS sequence"/>
</dbReference>
<comment type="caution">
    <text evidence="2">The sequence shown here is derived from an EMBL/GenBank/DDBJ whole genome shotgun (WGS) entry which is preliminary data.</text>
</comment>
<organism evidence="2 3">
    <name type="scientific">Aspergillus oryzae var. brunneus</name>
    <dbReference type="NCBI Taxonomy" id="332754"/>
    <lineage>
        <taxon>Eukaryota</taxon>
        <taxon>Fungi</taxon>
        <taxon>Dikarya</taxon>
        <taxon>Ascomycota</taxon>
        <taxon>Pezizomycotina</taxon>
        <taxon>Eurotiomycetes</taxon>
        <taxon>Eurotiomycetidae</taxon>
        <taxon>Eurotiales</taxon>
        <taxon>Aspergillaceae</taxon>
        <taxon>Aspergillus</taxon>
        <taxon>Aspergillus subgen. Circumdati</taxon>
    </lineage>
</organism>